<gene>
    <name evidence="7" type="ORF">GH808_14960</name>
</gene>
<evidence type="ECO:0000256" key="5">
    <source>
        <dbReference type="SAM" id="Coils"/>
    </source>
</evidence>
<dbReference type="PANTHER" id="PTHR43140:SF1">
    <property type="entry name" value="TYPE I RESTRICTION ENZYME ECOKI SPECIFICITY SUBUNIT"/>
    <property type="match status" value="1"/>
</dbReference>
<protein>
    <submittedName>
        <fullName evidence="7">Restriction endonuclease subunit S</fullName>
    </submittedName>
</protein>
<dbReference type="InterPro" id="IPR051212">
    <property type="entry name" value="Type-I_RE_S_subunit"/>
</dbReference>
<keyword evidence="5" id="KW-0175">Coiled coil</keyword>
<comment type="subunit">
    <text evidence="4">The methyltransferase is composed of M and S polypeptides.</text>
</comment>
<dbReference type="PANTHER" id="PTHR43140">
    <property type="entry name" value="TYPE-1 RESTRICTION ENZYME ECOKI SPECIFICITY PROTEIN"/>
    <property type="match status" value="1"/>
</dbReference>
<keyword evidence="7" id="KW-0255">Endonuclease</keyword>
<dbReference type="GO" id="GO:0004519">
    <property type="term" value="F:endonuclease activity"/>
    <property type="evidence" value="ECO:0007669"/>
    <property type="project" value="UniProtKB-KW"/>
</dbReference>
<dbReference type="Pfam" id="PF01420">
    <property type="entry name" value="Methylase_S"/>
    <property type="match status" value="1"/>
</dbReference>
<name>A0ABR6WZG8_9FIRM</name>
<evidence type="ECO:0000313" key="7">
    <source>
        <dbReference type="EMBL" id="MBC3805705.1"/>
    </source>
</evidence>
<evidence type="ECO:0000313" key="8">
    <source>
        <dbReference type="Proteomes" id="UP000603234"/>
    </source>
</evidence>
<dbReference type="SUPFAM" id="SSF116734">
    <property type="entry name" value="DNA methylase specificity domain"/>
    <property type="match status" value="2"/>
</dbReference>
<dbReference type="Gene3D" id="3.90.220.20">
    <property type="entry name" value="DNA methylase specificity domains"/>
    <property type="match status" value="2"/>
</dbReference>
<comment type="similarity">
    <text evidence="1">Belongs to the type-I restriction system S methylase family.</text>
</comment>
<keyword evidence="3" id="KW-0238">DNA-binding</keyword>
<keyword evidence="8" id="KW-1185">Reference proteome</keyword>
<keyword evidence="7" id="KW-0540">Nuclease</keyword>
<reference evidence="7 8" key="1">
    <citation type="journal article" date="2020" name="mSystems">
        <title>Defining Genomic and Predicted Metabolic Features of the Acetobacterium Genus.</title>
        <authorList>
            <person name="Ross D.E."/>
            <person name="Marshall C.W."/>
            <person name="Gulliver D."/>
            <person name="May H.D."/>
            <person name="Norman R.S."/>
        </authorList>
    </citation>
    <scope>NUCLEOTIDE SEQUENCE [LARGE SCALE GENOMIC DNA]</scope>
    <source>
        <strain evidence="7 8">DSM 8238</strain>
    </source>
</reference>
<keyword evidence="7" id="KW-0378">Hydrolase</keyword>
<dbReference type="RefSeq" id="WP_186843587.1">
    <property type="nucleotide sequence ID" value="NZ_WJBC01000059.1"/>
</dbReference>
<feature type="coiled-coil region" evidence="5">
    <location>
        <begin position="265"/>
        <end position="292"/>
    </location>
</feature>
<accession>A0ABR6WZG8</accession>
<dbReference type="EMBL" id="WJBC01000059">
    <property type="protein sequence ID" value="MBC3805705.1"/>
    <property type="molecule type" value="Genomic_DNA"/>
</dbReference>
<evidence type="ECO:0000259" key="6">
    <source>
        <dbReference type="Pfam" id="PF01420"/>
    </source>
</evidence>
<dbReference type="InterPro" id="IPR044946">
    <property type="entry name" value="Restrct_endonuc_typeI_TRD_sf"/>
</dbReference>
<evidence type="ECO:0000256" key="1">
    <source>
        <dbReference type="ARBA" id="ARBA00010923"/>
    </source>
</evidence>
<evidence type="ECO:0000256" key="3">
    <source>
        <dbReference type="ARBA" id="ARBA00023125"/>
    </source>
</evidence>
<dbReference type="Proteomes" id="UP000603234">
    <property type="component" value="Unassembled WGS sequence"/>
</dbReference>
<evidence type="ECO:0000256" key="4">
    <source>
        <dbReference type="ARBA" id="ARBA00038652"/>
    </source>
</evidence>
<proteinExistence type="inferred from homology"/>
<evidence type="ECO:0000256" key="2">
    <source>
        <dbReference type="ARBA" id="ARBA00022747"/>
    </source>
</evidence>
<sequence length="492" mass="56401">MKAQDLKNSILQLAIQGKLVEQREEEGTAKELLEKIAAEKKQLIQEGKIKKQKALPAIKEDEIPFDIPDSWEWVRLGELCNYGKCNSIPATKIPKEAWLLDLEDIEKDTGRILNKKRMKDVKSSSSKHIFNTGNVLYSKLRPYLNKVVIADEDGYSTSEILPLDFGMNIFDRYAQIVLMSPYFINYTVKCSYGVKMPRLGTTDGQLAVFPLPPLEEQKRIVAKIEELMPYVEKYDVAYSEVVELNKKFPEDMQKSILQYAIQGKLVEQRKEDGRAEELYQQIQEENQKLIEEGTIKKTKALPEITEDEIPFDIPENWKWVRLGDLCNYGQCNSIPAKSIPKDAWLLDLEDIEKDSGRVLNKKRMHDVKSTSSKHVFNAGDVLYSKLRPYLNKVVIADEDGYSTSEILPLDFGTSVYNRYAQIVMMSPYFINYTVKCSYGVKMPRLGTTDGQLAVFPLSPLKEQKRIVDKVSELIPYAKQLANKIDLPTQRAF</sequence>
<dbReference type="InterPro" id="IPR000055">
    <property type="entry name" value="Restrct_endonuc_typeI_TRD"/>
</dbReference>
<organism evidence="7 8">
    <name type="scientific">Acetobacterium fimetarium</name>
    <dbReference type="NCBI Taxonomy" id="52691"/>
    <lineage>
        <taxon>Bacteria</taxon>
        <taxon>Bacillati</taxon>
        <taxon>Bacillota</taxon>
        <taxon>Clostridia</taxon>
        <taxon>Eubacteriales</taxon>
        <taxon>Eubacteriaceae</taxon>
        <taxon>Acetobacterium</taxon>
    </lineage>
</organism>
<keyword evidence="2" id="KW-0680">Restriction system</keyword>
<comment type="caution">
    <text evidence="7">The sequence shown here is derived from an EMBL/GenBank/DDBJ whole genome shotgun (WGS) entry which is preliminary data.</text>
</comment>
<feature type="domain" description="Type I restriction modification DNA specificity" evidence="6">
    <location>
        <begin position="68"/>
        <end position="227"/>
    </location>
</feature>